<proteinExistence type="inferred from homology"/>
<evidence type="ECO:0000256" key="3">
    <source>
        <dbReference type="ARBA" id="ARBA00023125"/>
    </source>
</evidence>
<evidence type="ECO:0000256" key="1">
    <source>
        <dbReference type="ARBA" id="ARBA00010923"/>
    </source>
</evidence>
<keyword evidence="6" id="KW-1185">Reference proteome</keyword>
<dbReference type="PANTHER" id="PTHR30408">
    <property type="entry name" value="TYPE-1 RESTRICTION ENZYME ECOKI SPECIFICITY PROTEIN"/>
    <property type="match status" value="1"/>
</dbReference>
<evidence type="ECO:0000313" key="6">
    <source>
        <dbReference type="Proteomes" id="UP000029093"/>
    </source>
</evidence>
<dbReference type="InterPro" id="IPR044946">
    <property type="entry name" value="Restrct_endonuc_typeI_TRD_sf"/>
</dbReference>
<gene>
    <name evidence="5" type="ORF">BBOU_1664</name>
</gene>
<dbReference type="Pfam" id="PF01420">
    <property type="entry name" value="Methylase_S"/>
    <property type="match status" value="1"/>
</dbReference>
<keyword evidence="2" id="KW-0680">Restriction system</keyword>
<evidence type="ECO:0000256" key="2">
    <source>
        <dbReference type="ARBA" id="ARBA00022747"/>
    </source>
</evidence>
<evidence type="ECO:0000313" key="5">
    <source>
        <dbReference type="EMBL" id="KFI45198.1"/>
    </source>
</evidence>
<dbReference type="EMBL" id="JGYQ01000018">
    <property type="protein sequence ID" value="KFI45198.1"/>
    <property type="molecule type" value="Genomic_DNA"/>
</dbReference>
<dbReference type="PANTHER" id="PTHR30408:SF13">
    <property type="entry name" value="TYPE I RESTRICTION ENZYME HINDI SPECIFICITY SUBUNIT"/>
    <property type="match status" value="1"/>
</dbReference>
<dbReference type="AlphaFoldDB" id="A0A086ZF98"/>
<organism evidence="5 6">
    <name type="scientific">Bifidobacterium boum</name>
    <dbReference type="NCBI Taxonomy" id="78343"/>
    <lineage>
        <taxon>Bacteria</taxon>
        <taxon>Bacillati</taxon>
        <taxon>Actinomycetota</taxon>
        <taxon>Actinomycetes</taxon>
        <taxon>Bifidobacteriales</taxon>
        <taxon>Bifidobacteriaceae</taxon>
        <taxon>Bifidobacterium</taxon>
    </lineage>
</organism>
<dbReference type="GO" id="GO:0009307">
    <property type="term" value="P:DNA restriction-modification system"/>
    <property type="evidence" value="ECO:0007669"/>
    <property type="project" value="UniProtKB-KW"/>
</dbReference>
<comment type="similarity">
    <text evidence="1">Belongs to the type-I restriction system S methylase family.</text>
</comment>
<dbReference type="InterPro" id="IPR052021">
    <property type="entry name" value="Type-I_RS_S_subunit"/>
</dbReference>
<protein>
    <submittedName>
        <fullName evidence="5">Type I restriction modification DNA specificity domain</fullName>
    </submittedName>
</protein>
<feature type="domain" description="Type I restriction modification DNA specificity" evidence="4">
    <location>
        <begin position="61"/>
        <end position="204"/>
    </location>
</feature>
<dbReference type="REBASE" id="384795">
    <property type="entry name" value="S1.Bbo10736ORF1666P"/>
</dbReference>
<accession>A0A086ZF98</accession>
<dbReference type="Proteomes" id="UP000029093">
    <property type="component" value="Unassembled WGS sequence"/>
</dbReference>
<dbReference type="SUPFAM" id="SSF116734">
    <property type="entry name" value="DNA methylase specificity domain"/>
    <property type="match status" value="2"/>
</dbReference>
<evidence type="ECO:0000259" key="4">
    <source>
        <dbReference type="Pfam" id="PF01420"/>
    </source>
</evidence>
<reference evidence="5 6" key="1">
    <citation type="submission" date="2014-03" db="EMBL/GenBank/DDBJ databases">
        <title>Genomics of Bifidobacteria.</title>
        <authorList>
            <person name="Ventura M."/>
            <person name="Milani C."/>
            <person name="Lugli G.A."/>
        </authorList>
    </citation>
    <scope>NUCLEOTIDE SEQUENCE [LARGE SCALE GENOMIC DNA]</scope>
    <source>
        <strain evidence="5 6">LMG 10736</strain>
    </source>
</reference>
<dbReference type="InterPro" id="IPR000055">
    <property type="entry name" value="Restrct_endonuc_typeI_TRD"/>
</dbReference>
<dbReference type="GO" id="GO:0003677">
    <property type="term" value="F:DNA binding"/>
    <property type="evidence" value="ECO:0007669"/>
    <property type="project" value="UniProtKB-KW"/>
</dbReference>
<comment type="caution">
    <text evidence="5">The sequence shown here is derived from an EMBL/GenBank/DDBJ whole genome shotgun (WGS) entry which is preliminary data.</text>
</comment>
<sequence>MRKFSISLPSRAFQDKVANILKSLDDAIALNSRTNGYLEDLLLSRYDYLFNKDGIEPNGVISDIGEVIGGATPSKKKPEYYTQHGIGWITPRDLSNTTDKFIAHGADDITQLGYDSCSVRLMPAGTVLFSSRAPIGYVAIAADEVTTNQGFKSIVPNDDIGTAFFYCFLKQNKERIADAGSGTTFPEVSGRTMKSIELVIPDKDQCAEFSEWASPILEHQQVLEVENHKLKQLRDTLLPKLMSGEIDVSKVEVPAQPNSHLYEN</sequence>
<keyword evidence="3" id="KW-0238">DNA-binding</keyword>
<dbReference type="CDD" id="cd17273">
    <property type="entry name" value="RMtype1_S_EcoJA69PI-TRD1-CR1_like"/>
    <property type="match status" value="1"/>
</dbReference>
<dbReference type="Gene3D" id="3.90.220.20">
    <property type="entry name" value="DNA methylase specificity domains"/>
    <property type="match status" value="1"/>
</dbReference>
<name>A0A086ZF98_9BIFI</name>